<dbReference type="GO" id="GO:0017136">
    <property type="term" value="F:histone deacetylase activity, NAD-dependent"/>
    <property type="evidence" value="ECO:0007669"/>
    <property type="project" value="TreeGrafter"/>
</dbReference>
<dbReference type="Proteomes" id="UP000254866">
    <property type="component" value="Unassembled WGS sequence"/>
</dbReference>
<dbReference type="Gene3D" id="3.30.1600.10">
    <property type="entry name" value="SIR2/SIRT2 'Small Domain"/>
    <property type="match status" value="1"/>
</dbReference>
<dbReference type="STRING" id="2656787.A0A370TLW2"/>
<dbReference type="InterPro" id="IPR029035">
    <property type="entry name" value="DHS-like_NAD/FAD-binding_dom"/>
</dbReference>
<comment type="caution">
    <text evidence="6">The sequence shown here is derived from an EMBL/GenBank/DDBJ whole genome shotgun (WGS) entry which is preliminary data.</text>
</comment>
<protein>
    <recommendedName>
        <fullName evidence="5">Deacetylase sirtuin-type domain-containing protein</fullName>
    </recommendedName>
</protein>
<dbReference type="PROSITE" id="PS50305">
    <property type="entry name" value="SIRTUIN"/>
    <property type="match status" value="1"/>
</dbReference>
<name>A0A370TLW2_9HELO</name>
<organism evidence="6 7">
    <name type="scientific">Venustampulla echinocandica</name>
    <dbReference type="NCBI Taxonomy" id="2656787"/>
    <lineage>
        <taxon>Eukaryota</taxon>
        <taxon>Fungi</taxon>
        <taxon>Dikarya</taxon>
        <taxon>Ascomycota</taxon>
        <taxon>Pezizomycotina</taxon>
        <taxon>Leotiomycetes</taxon>
        <taxon>Helotiales</taxon>
        <taxon>Pleuroascaceae</taxon>
        <taxon>Venustampulla</taxon>
    </lineage>
</organism>
<feature type="active site" description="Proton acceptor" evidence="4">
    <location>
        <position position="148"/>
    </location>
</feature>
<feature type="binding site" evidence="4">
    <location>
        <position position="217"/>
    </location>
    <ligand>
        <name>Zn(2+)</name>
        <dbReference type="ChEBI" id="CHEBI:29105"/>
    </ligand>
</feature>
<dbReference type="RefSeq" id="XP_031869153.1">
    <property type="nucleotide sequence ID" value="XM_032014472.1"/>
</dbReference>
<dbReference type="AlphaFoldDB" id="A0A370TLW2"/>
<dbReference type="InterPro" id="IPR050134">
    <property type="entry name" value="NAD-dep_sirtuin_deacylases"/>
</dbReference>
<dbReference type="OrthoDB" id="424302at2759"/>
<dbReference type="InterPro" id="IPR026591">
    <property type="entry name" value="Sirtuin_cat_small_dom_sf"/>
</dbReference>
<gene>
    <name evidence="6" type="ORF">BP5553_05849</name>
</gene>
<feature type="binding site" evidence="4">
    <location>
        <position position="159"/>
    </location>
    <ligand>
        <name>Zn(2+)</name>
        <dbReference type="ChEBI" id="CHEBI:29105"/>
    </ligand>
</feature>
<dbReference type="GO" id="GO:0046872">
    <property type="term" value="F:metal ion binding"/>
    <property type="evidence" value="ECO:0007669"/>
    <property type="project" value="UniProtKB-KW"/>
</dbReference>
<sequence length="363" mass="39161">MSSSYSQSFGNVAADRQRTTGASTSIEEFHSVLKSSRRILALCGAGLSAASGLGTFRGAGGMWHNYQATALATPEAFEHDPGLVWLFYAYRRSKALQAKPNAGHFALAKCAEVMNGNADKGEFLCLTQNVDGLHQRANHPDSQLKLLHSSIFDLKCHSCDYIDKNNFSDPVHPSLVIEGDGPPPQLSKKASNTVSAQAAYLDPNTELTIPLDQLPHCPNCKDGLLRPGVVWFGEALPYNTISETYDWIDAEKKIDLCLVIGTTATVYPAAGYVDTAREKGARIVVINMDVNELGAAGSLRKGDFLFEGDSARILPEILRPVVGDLGSLGLEAEAGVKSKKVEDTKNVAGEEEDEVIKYFEASP</sequence>
<dbReference type="GO" id="GO:0036055">
    <property type="term" value="F:protein-succinyllysine desuccinylase activity"/>
    <property type="evidence" value="ECO:0007669"/>
    <property type="project" value="InterPro"/>
</dbReference>
<dbReference type="GO" id="GO:0036054">
    <property type="term" value="F:protein-malonyllysine demalonylase activity"/>
    <property type="evidence" value="ECO:0007669"/>
    <property type="project" value="InterPro"/>
</dbReference>
<feature type="binding site" evidence="4">
    <location>
        <position position="156"/>
    </location>
    <ligand>
        <name>Zn(2+)</name>
        <dbReference type="ChEBI" id="CHEBI:29105"/>
    </ligand>
</feature>
<evidence type="ECO:0000259" key="5">
    <source>
        <dbReference type="PROSITE" id="PS50305"/>
    </source>
</evidence>
<evidence type="ECO:0000313" key="6">
    <source>
        <dbReference type="EMBL" id="RDL36497.1"/>
    </source>
</evidence>
<accession>A0A370TLW2</accession>
<reference evidence="6 7" key="1">
    <citation type="journal article" date="2018" name="IMA Fungus">
        <title>IMA Genome-F 9: Draft genome sequence of Annulohypoxylon stygium, Aspergillus mulundensis, Berkeleyomyces basicola (syn. Thielaviopsis basicola), Ceratocystis smalleyi, two Cercospora beticola strains, Coleophoma cylindrospora, Fusarium fracticaudum, Phialophora cf. hyalina, and Morchella septimelata.</title>
        <authorList>
            <person name="Wingfield B.D."/>
            <person name="Bills G.F."/>
            <person name="Dong Y."/>
            <person name="Huang W."/>
            <person name="Nel W.J."/>
            <person name="Swalarsk-Parry B.S."/>
            <person name="Vaghefi N."/>
            <person name="Wilken P.M."/>
            <person name="An Z."/>
            <person name="de Beer Z.W."/>
            <person name="De Vos L."/>
            <person name="Chen L."/>
            <person name="Duong T.A."/>
            <person name="Gao Y."/>
            <person name="Hammerbacher A."/>
            <person name="Kikkert J.R."/>
            <person name="Li Y."/>
            <person name="Li H."/>
            <person name="Li K."/>
            <person name="Li Q."/>
            <person name="Liu X."/>
            <person name="Ma X."/>
            <person name="Naidoo K."/>
            <person name="Pethybridge S.J."/>
            <person name="Sun J."/>
            <person name="Steenkamp E.T."/>
            <person name="van der Nest M.A."/>
            <person name="van Wyk S."/>
            <person name="Wingfield M.J."/>
            <person name="Xiong C."/>
            <person name="Yue Q."/>
            <person name="Zhang X."/>
        </authorList>
    </citation>
    <scope>NUCLEOTIDE SEQUENCE [LARGE SCALE GENOMIC DNA]</scope>
    <source>
        <strain evidence="6 7">BP 5553</strain>
    </source>
</reference>
<evidence type="ECO:0000256" key="4">
    <source>
        <dbReference type="PROSITE-ProRule" id="PRU00236"/>
    </source>
</evidence>
<proteinExistence type="inferred from homology"/>
<dbReference type="InterPro" id="IPR027546">
    <property type="entry name" value="Sirtuin_class_III"/>
</dbReference>
<dbReference type="GO" id="GO:0070403">
    <property type="term" value="F:NAD+ binding"/>
    <property type="evidence" value="ECO:0007669"/>
    <property type="project" value="InterPro"/>
</dbReference>
<keyword evidence="2" id="KW-0808">Transferase</keyword>
<keyword evidence="4" id="KW-0862">Zinc</keyword>
<dbReference type="Gene3D" id="3.40.50.1220">
    <property type="entry name" value="TPP-binding domain"/>
    <property type="match status" value="1"/>
</dbReference>
<evidence type="ECO:0000313" key="7">
    <source>
        <dbReference type="Proteomes" id="UP000254866"/>
    </source>
</evidence>
<dbReference type="PANTHER" id="PTHR11085">
    <property type="entry name" value="NAD-DEPENDENT PROTEIN DEACYLASE SIRTUIN-5, MITOCHONDRIAL-RELATED"/>
    <property type="match status" value="1"/>
</dbReference>
<dbReference type="CDD" id="cd01412">
    <property type="entry name" value="SIRT5_Af1_CobB"/>
    <property type="match status" value="1"/>
</dbReference>
<keyword evidence="4" id="KW-0479">Metal-binding</keyword>
<dbReference type="PANTHER" id="PTHR11085:SF10">
    <property type="entry name" value="NAD-DEPENDENT PROTEIN DEACYLASE SIRTUIN-5, MITOCHONDRIAL-RELATED"/>
    <property type="match status" value="1"/>
</dbReference>
<keyword evidence="7" id="KW-1185">Reference proteome</keyword>
<dbReference type="EMBL" id="NPIC01000004">
    <property type="protein sequence ID" value="RDL36497.1"/>
    <property type="molecule type" value="Genomic_DNA"/>
</dbReference>
<evidence type="ECO:0000256" key="1">
    <source>
        <dbReference type="ARBA" id="ARBA00006924"/>
    </source>
</evidence>
<evidence type="ECO:0000256" key="3">
    <source>
        <dbReference type="ARBA" id="ARBA00023027"/>
    </source>
</evidence>
<dbReference type="InterPro" id="IPR026590">
    <property type="entry name" value="Ssirtuin_cat_dom"/>
</dbReference>
<dbReference type="SUPFAM" id="SSF52467">
    <property type="entry name" value="DHS-like NAD/FAD-binding domain"/>
    <property type="match status" value="1"/>
</dbReference>
<feature type="domain" description="Deacetylase sirtuin-type" evidence="5">
    <location>
        <begin position="19"/>
        <end position="331"/>
    </location>
</feature>
<dbReference type="Pfam" id="PF02146">
    <property type="entry name" value="SIR2"/>
    <property type="match status" value="1"/>
</dbReference>
<keyword evidence="3" id="KW-0520">NAD</keyword>
<dbReference type="GeneID" id="43598698"/>
<dbReference type="InterPro" id="IPR003000">
    <property type="entry name" value="Sirtuin"/>
</dbReference>
<feature type="binding site" evidence="4">
    <location>
        <position position="220"/>
    </location>
    <ligand>
        <name>Zn(2+)</name>
        <dbReference type="ChEBI" id="CHEBI:29105"/>
    </ligand>
</feature>
<dbReference type="GO" id="GO:0005634">
    <property type="term" value="C:nucleus"/>
    <property type="evidence" value="ECO:0007669"/>
    <property type="project" value="TreeGrafter"/>
</dbReference>
<comment type="similarity">
    <text evidence="1">Belongs to the sirtuin family. Class I subfamily.</text>
</comment>
<evidence type="ECO:0000256" key="2">
    <source>
        <dbReference type="ARBA" id="ARBA00022679"/>
    </source>
</evidence>